<evidence type="ECO:0000313" key="7">
    <source>
        <dbReference type="Proteomes" id="UP000009168"/>
    </source>
</evidence>
<dbReference type="InterPro" id="IPR052969">
    <property type="entry name" value="Thr-specific_kinase-like"/>
</dbReference>
<dbReference type="GO" id="GO:0004674">
    <property type="term" value="F:protein serine/threonine kinase activity"/>
    <property type="evidence" value="ECO:0007669"/>
    <property type="project" value="TreeGrafter"/>
</dbReference>
<dbReference type="Gene3D" id="3.40.50.410">
    <property type="entry name" value="von Willebrand factor, type A domain"/>
    <property type="match status" value="1"/>
</dbReference>
<evidence type="ECO:0000256" key="2">
    <source>
        <dbReference type="ARBA" id="ARBA00022525"/>
    </source>
</evidence>
<dbReference type="eggNOG" id="ENOG502QUR0">
    <property type="taxonomic scope" value="Eukaryota"/>
</dbReference>
<dbReference type="InterPro" id="IPR002035">
    <property type="entry name" value="VWF_A"/>
</dbReference>
<dbReference type="Pfam" id="PF25106">
    <property type="entry name" value="VWA_4"/>
    <property type="match status" value="1"/>
</dbReference>
<keyword evidence="2" id="KW-0964">Secreted</keyword>
<dbReference type="CDD" id="cd00198">
    <property type="entry name" value="vWFA"/>
    <property type="match status" value="1"/>
</dbReference>
<dbReference type="GeneID" id="7840353"/>
<dbReference type="EMBL" id="GG662656">
    <property type="protein sequence ID" value="EAR97867.2"/>
    <property type="molecule type" value="Genomic_DNA"/>
</dbReference>
<dbReference type="PANTHER" id="PTHR47763">
    <property type="entry name" value="ALPHA-PROTEIN KINASE VWKA"/>
    <property type="match status" value="1"/>
</dbReference>
<reference evidence="7" key="1">
    <citation type="journal article" date="2006" name="PLoS Biol.">
        <title>Macronuclear genome sequence of the ciliate Tetrahymena thermophila, a model eukaryote.</title>
        <authorList>
            <person name="Eisen J.A."/>
            <person name="Coyne R.S."/>
            <person name="Wu M."/>
            <person name="Wu D."/>
            <person name="Thiagarajan M."/>
            <person name="Wortman J.R."/>
            <person name="Badger J.H."/>
            <person name="Ren Q."/>
            <person name="Amedeo P."/>
            <person name="Jones K.M."/>
            <person name="Tallon L.J."/>
            <person name="Delcher A.L."/>
            <person name="Salzberg S.L."/>
            <person name="Silva J.C."/>
            <person name="Haas B.J."/>
            <person name="Majoros W.H."/>
            <person name="Farzad M."/>
            <person name="Carlton J.M."/>
            <person name="Smith R.K. Jr."/>
            <person name="Garg J."/>
            <person name="Pearlman R.E."/>
            <person name="Karrer K.M."/>
            <person name="Sun L."/>
            <person name="Manning G."/>
            <person name="Elde N.C."/>
            <person name="Turkewitz A.P."/>
            <person name="Asai D.J."/>
            <person name="Wilkes D.E."/>
            <person name="Wang Y."/>
            <person name="Cai H."/>
            <person name="Collins K."/>
            <person name="Stewart B.A."/>
            <person name="Lee S.R."/>
            <person name="Wilamowska K."/>
            <person name="Weinberg Z."/>
            <person name="Ruzzo W.L."/>
            <person name="Wloga D."/>
            <person name="Gaertig J."/>
            <person name="Frankel J."/>
            <person name="Tsao C.-C."/>
            <person name="Gorovsky M.A."/>
            <person name="Keeling P.J."/>
            <person name="Waller R.F."/>
            <person name="Patron N.J."/>
            <person name="Cherry J.M."/>
            <person name="Stover N.A."/>
            <person name="Krieger C.J."/>
            <person name="del Toro C."/>
            <person name="Ryder H.F."/>
            <person name="Williamson S.C."/>
            <person name="Barbeau R.A."/>
            <person name="Hamilton E.P."/>
            <person name="Orias E."/>
        </authorList>
    </citation>
    <scope>NUCLEOTIDE SEQUENCE [LARGE SCALE GENOMIC DNA]</scope>
    <source>
        <strain evidence="7">SB210</strain>
    </source>
</reference>
<accession>I7M8D4</accession>
<feature type="domain" description="VWFA" evidence="5">
    <location>
        <begin position="50"/>
        <end position="129"/>
    </location>
</feature>
<dbReference type="GO" id="GO:0005737">
    <property type="term" value="C:cytoplasm"/>
    <property type="evidence" value="ECO:0007669"/>
    <property type="project" value="TreeGrafter"/>
</dbReference>
<keyword evidence="7" id="KW-1185">Reference proteome</keyword>
<dbReference type="Proteomes" id="UP000009168">
    <property type="component" value="Unassembled WGS sequence"/>
</dbReference>
<keyword evidence="3" id="KW-0732">Signal</keyword>
<evidence type="ECO:0000256" key="3">
    <source>
        <dbReference type="ARBA" id="ARBA00022729"/>
    </source>
</evidence>
<feature type="region of interest" description="Disordered" evidence="4">
    <location>
        <begin position="268"/>
        <end position="297"/>
    </location>
</feature>
<dbReference type="InParanoid" id="I7M8D4"/>
<dbReference type="PANTHER" id="PTHR47763:SF1">
    <property type="entry name" value="DUF659 DOMAIN-CONTAINING PROTEIN"/>
    <property type="match status" value="1"/>
</dbReference>
<dbReference type="RefSeq" id="XP_001018112.2">
    <property type="nucleotide sequence ID" value="XM_001018112.2"/>
</dbReference>
<evidence type="ECO:0000259" key="5">
    <source>
        <dbReference type="PROSITE" id="PS50234"/>
    </source>
</evidence>
<protein>
    <submittedName>
        <fullName evidence="6">Mediator complex subunit 25 von willebrand factor type A protein</fullName>
    </submittedName>
</protein>
<dbReference type="SUPFAM" id="SSF53300">
    <property type="entry name" value="vWA-like"/>
    <property type="match status" value="1"/>
</dbReference>
<evidence type="ECO:0000313" key="6">
    <source>
        <dbReference type="EMBL" id="EAR97867.2"/>
    </source>
</evidence>
<dbReference type="KEGG" id="tet:TTHERM_00277540"/>
<sequence length="312" mass="34854">MMISLKKKIFAADEATAASSSLSTVTTQNCDLDDFDLSDSDREDYHNNVDILFVLDTTGSMGPYIPQAMLTIQKIVEKFSKMEFNIKFSLCTYRDHPPQDTTYVTEFFDLTSAKQLITTLKSVQAAGGGDGPEAVMDGLREGLSKTSWRLSEDNVTISKRFMFHICDAPPHGQEYGGSSSDPAWQKNGCPCGTNKDDINSLLKKHKVDYHLIKAVSAVDKMENIFKNCFQENYAETIVLTKTAVNNSKSKKSLCKKDIKRKVAVKECDDDDDDDTKEKEKCIDDKKGEKKAEETEEGTMWTGVLGALKKKLM</sequence>
<gene>
    <name evidence="6" type="ORF">TTHERM_00277540</name>
</gene>
<dbReference type="InterPro" id="IPR036465">
    <property type="entry name" value="vWFA_dom_sf"/>
</dbReference>
<dbReference type="InterPro" id="IPR056861">
    <property type="entry name" value="HMCN1-like_VWA"/>
</dbReference>
<dbReference type="OrthoDB" id="422053at2759"/>
<evidence type="ECO:0000256" key="4">
    <source>
        <dbReference type="SAM" id="MobiDB-lite"/>
    </source>
</evidence>
<comment type="subcellular location">
    <subcellularLocation>
        <location evidence="1">Secreted</location>
    </subcellularLocation>
</comment>
<dbReference type="AlphaFoldDB" id="I7M8D4"/>
<name>I7M8D4_TETTS</name>
<feature type="compositionally biased region" description="Basic and acidic residues" evidence="4">
    <location>
        <begin position="275"/>
        <end position="292"/>
    </location>
</feature>
<evidence type="ECO:0000256" key="1">
    <source>
        <dbReference type="ARBA" id="ARBA00004613"/>
    </source>
</evidence>
<organism evidence="6 7">
    <name type="scientific">Tetrahymena thermophila (strain SB210)</name>
    <dbReference type="NCBI Taxonomy" id="312017"/>
    <lineage>
        <taxon>Eukaryota</taxon>
        <taxon>Sar</taxon>
        <taxon>Alveolata</taxon>
        <taxon>Ciliophora</taxon>
        <taxon>Intramacronucleata</taxon>
        <taxon>Oligohymenophorea</taxon>
        <taxon>Hymenostomatida</taxon>
        <taxon>Tetrahymenina</taxon>
        <taxon>Tetrahymenidae</taxon>
        <taxon>Tetrahymena</taxon>
    </lineage>
</organism>
<dbReference type="PROSITE" id="PS50234">
    <property type="entry name" value="VWFA"/>
    <property type="match status" value="1"/>
</dbReference>
<proteinExistence type="predicted"/>